<evidence type="ECO:0000313" key="1">
    <source>
        <dbReference type="EMBL" id="SVE01540.1"/>
    </source>
</evidence>
<dbReference type="EMBL" id="UINC01188357">
    <property type="protein sequence ID" value="SVE01540.1"/>
    <property type="molecule type" value="Genomic_DNA"/>
</dbReference>
<name>A0A383A1X8_9ZZZZ</name>
<reference evidence="1" key="1">
    <citation type="submission" date="2018-05" db="EMBL/GenBank/DDBJ databases">
        <authorList>
            <person name="Lanie J.A."/>
            <person name="Ng W.-L."/>
            <person name="Kazmierczak K.M."/>
            <person name="Andrzejewski T.M."/>
            <person name="Davidsen T.M."/>
            <person name="Wayne K.J."/>
            <person name="Tettelin H."/>
            <person name="Glass J.I."/>
            <person name="Rusch D."/>
            <person name="Podicherti R."/>
            <person name="Tsui H.-C.T."/>
            <person name="Winkler M.E."/>
        </authorList>
    </citation>
    <scope>NUCLEOTIDE SEQUENCE</scope>
</reference>
<organism evidence="1">
    <name type="scientific">marine metagenome</name>
    <dbReference type="NCBI Taxonomy" id="408172"/>
    <lineage>
        <taxon>unclassified sequences</taxon>
        <taxon>metagenomes</taxon>
        <taxon>ecological metagenomes</taxon>
    </lineage>
</organism>
<feature type="non-terminal residue" evidence="1">
    <location>
        <position position="30"/>
    </location>
</feature>
<protein>
    <submittedName>
        <fullName evidence="1">Uncharacterized protein</fullName>
    </submittedName>
</protein>
<gene>
    <name evidence="1" type="ORF">METZ01_LOCUS454394</name>
</gene>
<accession>A0A383A1X8</accession>
<sequence>MAIVVGGAIAATCIAYPLQDVIAALSGFPK</sequence>
<proteinExistence type="predicted"/>
<dbReference type="AlphaFoldDB" id="A0A383A1X8"/>